<accession>A0A553NTB7</accession>
<proteinExistence type="predicted"/>
<feature type="chain" id="PRO_5021874701" evidence="2">
    <location>
        <begin position="20"/>
        <end position="225"/>
    </location>
</feature>
<keyword evidence="4" id="KW-1185">Reference proteome</keyword>
<reference evidence="3 4" key="1">
    <citation type="journal article" date="2018" name="Nat. Ecol. Evol.">
        <title>Genomic signatures of mitonuclear coevolution across populations of Tigriopus californicus.</title>
        <authorList>
            <person name="Barreto F.S."/>
            <person name="Watson E.T."/>
            <person name="Lima T.G."/>
            <person name="Willett C.S."/>
            <person name="Edmands S."/>
            <person name="Li W."/>
            <person name="Burton R.S."/>
        </authorList>
    </citation>
    <scope>NUCLEOTIDE SEQUENCE [LARGE SCALE GENOMIC DNA]</scope>
    <source>
        <strain evidence="3 4">San Diego</strain>
    </source>
</reference>
<dbReference type="AlphaFoldDB" id="A0A553NTB7"/>
<evidence type="ECO:0000256" key="1">
    <source>
        <dbReference type="SAM" id="Phobius"/>
    </source>
</evidence>
<name>A0A553NTB7_TIGCA</name>
<protein>
    <submittedName>
        <fullName evidence="3">Uncharacterized protein</fullName>
    </submittedName>
</protein>
<evidence type="ECO:0000313" key="4">
    <source>
        <dbReference type="Proteomes" id="UP000318571"/>
    </source>
</evidence>
<gene>
    <name evidence="3" type="ORF">TCAL_03244</name>
</gene>
<sequence length="225" mass="26168">MGFILPLALLSSIEMAMNAAPYHLSAKDTTLDNMDRVRYRSSDYMDPALVQEHIFKSIYNTNSPSDLKQSPMYTMVQTPHESSIYSTPLFRSYNGRSNTRHYVTKKEERRREWAPMKRDIELPVYLVLNEDEPLWPITGSKQVLANVHQLILVHHWVCFHFLQILTNKIIHMGLGCFMISFVVVYFTLDWNTQFLVGRSSHIQSTEIGKIFEHSKKLLQEPSSSE</sequence>
<dbReference type="EMBL" id="VCGU01000010">
    <property type="protein sequence ID" value="TRY68676.1"/>
    <property type="molecule type" value="Genomic_DNA"/>
</dbReference>
<comment type="caution">
    <text evidence="3">The sequence shown here is derived from an EMBL/GenBank/DDBJ whole genome shotgun (WGS) entry which is preliminary data.</text>
</comment>
<evidence type="ECO:0000256" key="2">
    <source>
        <dbReference type="SAM" id="SignalP"/>
    </source>
</evidence>
<keyword evidence="1" id="KW-1133">Transmembrane helix</keyword>
<keyword evidence="2" id="KW-0732">Signal</keyword>
<dbReference type="Proteomes" id="UP000318571">
    <property type="component" value="Chromosome 1"/>
</dbReference>
<evidence type="ECO:0000313" key="3">
    <source>
        <dbReference type="EMBL" id="TRY68676.1"/>
    </source>
</evidence>
<organism evidence="3 4">
    <name type="scientific">Tigriopus californicus</name>
    <name type="common">Marine copepod</name>
    <dbReference type="NCBI Taxonomy" id="6832"/>
    <lineage>
        <taxon>Eukaryota</taxon>
        <taxon>Metazoa</taxon>
        <taxon>Ecdysozoa</taxon>
        <taxon>Arthropoda</taxon>
        <taxon>Crustacea</taxon>
        <taxon>Multicrustacea</taxon>
        <taxon>Hexanauplia</taxon>
        <taxon>Copepoda</taxon>
        <taxon>Harpacticoida</taxon>
        <taxon>Harpacticidae</taxon>
        <taxon>Tigriopus</taxon>
    </lineage>
</organism>
<keyword evidence="1" id="KW-0472">Membrane</keyword>
<feature type="transmembrane region" description="Helical" evidence="1">
    <location>
        <begin position="169"/>
        <end position="188"/>
    </location>
</feature>
<feature type="signal peptide" evidence="2">
    <location>
        <begin position="1"/>
        <end position="19"/>
    </location>
</feature>
<keyword evidence="1" id="KW-0812">Transmembrane</keyword>